<evidence type="ECO:0000313" key="3">
    <source>
        <dbReference type="Proteomes" id="UP000215914"/>
    </source>
</evidence>
<sequence length="218" mass="23898">MSMLWASPNPRGFPIYGYQGKAGYRLMNVFYPKAGGAMVVAILPEWRPLWLDQIRNNFLHPTSESMAAYANAILGEDGGDDIDDDIGVDPTPTRGGVIILLSEGSDESHPDLIHRSVRVGPPRGTVHEPATDDVDPPVVNPQGEAAEGVEARKKRKGDKTEEEKAEAPVAEKHRKRPSNSFFLDYVIVSDTLSGFDAGGKWSERNPDDDATLTKIMKK</sequence>
<evidence type="ECO:0000313" key="2">
    <source>
        <dbReference type="EMBL" id="KAF5782431.1"/>
    </source>
</evidence>
<organism evidence="2 3">
    <name type="scientific">Helianthus annuus</name>
    <name type="common">Common sunflower</name>
    <dbReference type="NCBI Taxonomy" id="4232"/>
    <lineage>
        <taxon>Eukaryota</taxon>
        <taxon>Viridiplantae</taxon>
        <taxon>Streptophyta</taxon>
        <taxon>Embryophyta</taxon>
        <taxon>Tracheophyta</taxon>
        <taxon>Spermatophyta</taxon>
        <taxon>Magnoliopsida</taxon>
        <taxon>eudicotyledons</taxon>
        <taxon>Gunneridae</taxon>
        <taxon>Pentapetalae</taxon>
        <taxon>asterids</taxon>
        <taxon>campanulids</taxon>
        <taxon>Asterales</taxon>
        <taxon>Asteraceae</taxon>
        <taxon>Asteroideae</taxon>
        <taxon>Heliantheae alliance</taxon>
        <taxon>Heliantheae</taxon>
        <taxon>Helianthus</taxon>
    </lineage>
</organism>
<feature type="compositionally biased region" description="Basic and acidic residues" evidence="1">
    <location>
        <begin position="158"/>
        <end position="171"/>
    </location>
</feature>
<comment type="caution">
    <text evidence="2">The sequence shown here is derived from an EMBL/GenBank/DDBJ whole genome shotgun (WGS) entry which is preliminary data.</text>
</comment>
<evidence type="ECO:0000256" key="1">
    <source>
        <dbReference type="SAM" id="MobiDB-lite"/>
    </source>
</evidence>
<dbReference type="Proteomes" id="UP000215914">
    <property type="component" value="Unassembled WGS sequence"/>
</dbReference>
<dbReference type="EMBL" id="MNCJ02000326">
    <property type="protein sequence ID" value="KAF5782431.1"/>
    <property type="molecule type" value="Genomic_DNA"/>
</dbReference>
<feature type="region of interest" description="Disordered" evidence="1">
    <location>
        <begin position="120"/>
        <end position="175"/>
    </location>
</feature>
<keyword evidence="3" id="KW-1185">Reference proteome</keyword>
<accession>A0A9K3HQF6</accession>
<feature type="region of interest" description="Disordered" evidence="1">
    <location>
        <begin position="195"/>
        <end position="218"/>
    </location>
</feature>
<proteinExistence type="predicted"/>
<reference evidence="2" key="2">
    <citation type="submission" date="2020-06" db="EMBL/GenBank/DDBJ databases">
        <title>Helianthus annuus Genome sequencing and assembly Release 2.</title>
        <authorList>
            <person name="Gouzy J."/>
            <person name="Langlade N."/>
            <person name="Munos S."/>
        </authorList>
    </citation>
    <scope>NUCLEOTIDE SEQUENCE</scope>
    <source>
        <tissue evidence="2">Leaves</tissue>
    </source>
</reference>
<dbReference type="AlphaFoldDB" id="A0A9K3HQF6"/>
<name>A0A9K3HQF6_HELAN</name>
<gene>
    <name evidence="2" type="ORF">HanXRQr2_Chr11g0495791</name>
</gene>
<reference evidence="2" key="1">
    <citation type="journal article" date="2017" name="Nature">
        <title>The sunflower genome provides insights into oil metabolism, flowering and Asterid evolution.</title>
        <authorList>
            <person name="Badouin H."/>
            <person name="Gouzy J."/>
            <person name="Grassa C.J."/>
            <person name="Murat F."/>
            <person name="Staton S.E."/>
            <person name="Cottret L."/>
            <person name="Lelandais-Briere C."/>
            <person name="Owens G.L."/>
            <person name="Carrere S."/>
            <person name="Mayjonade B."/>
            <person name="Legrand L."/>
            <person name="Gill N."/>
            <person name="Kane N.C."/>
            <person name="Bowers J.E."/>
            <person name="Hubner S."/>
            <person name="Bellec A."/>
            <person name="Berard A."/>
            <person name="Berges H."/>
            <person name="Blanchet N."/>
            <person name="Boniface M.C."/>
            <person name="Brunel D."/>
            <person name="Catrice O."/>
            <person name="Chaidir N."/>
            <person name="Claudel C."/>
            <person name="Donnadieu C."/>
            <person name="Faraut T."/>
            <person name="Fievet G."/>
            <person name="Helmstetter N."/>
            <person name="King M."/>
            <person name="Knapp S.J."/>
            <person name="Lai Z."/>
            <person name="Le Paslier M.C."/>
            <person name="Lippi Y."/>
            <person name="Lorenzon L."/>
            <person name="Mandel J.R."/>
            <person name="Marage G."/>
            <person name="Marchand G."/>
            <person name="Marquand E."/>
            <person name="Bret-Mestries E."/>
            <person name="Morien E."/>
            <person name="Nambeesan S."/>
            <person name="Nguyen T."/>
            <person name="Pegot-Espagnet P."/>
            <person name="Pouilly N."/>
            <person name="Raftis F."/>
            <person name="Sallet E."/>
            <person name="Schiex T."/>
            <person name="Thomas J."/>
            <person name="Vandecasteele C."/>
            <person name="Vares D."/>
            <person name="Vear F."/>
            <person name="Vautrin S."/>
            <person name="Crespi M."/>
            <person name="Mangin B."/>
            <person name="Burke J.M."/>
            <person name="Salse J."/>
            <person name="Munos S."/>
            <person name="Vincourt P."/>
            <person name="Rieseberg L.H."/>
            <person name="Langlade N.B."/>
        </authorList>
    </citation>
    <scope>NUCLEOTIDE SEQUENCE</scope>
    <source>
        <tissue evidence="2">Leaves</tissue>
    </source>
</reference>
<protein>
    <submittedName>
        <fullName evidence="2">Uncharacterized protein</fullName>
    </submittedName>
</protein>
<dbReference type="Gramene" id="mRNA:HanXRQr2_Chr11g0495791">
    <property type="protein sequence ID" value="mRNA:HanXRQr2_Chr11g0495791"/>
    <property type="gene ID" value="HanXRQr2_Chr11g0495791"/>
</dbReference>